<sequence>MDLALTAVEGLRQIYELVDTIRRQRSQNRETYMRMMQIYVELQSESVQVNLTLQRTKVIEKFTFAVAMFYEHLNKYNDMHRVVRIFKWAKMEDSRLEVVDEVDRLFQMLNLATTVAVMEGHAAAASNVSRLFAKLNDMHSEIRLTHDQILAALQADKQQVRVVEKQDAVERGLTRQAPIPKSYGRALTDKIRDEDLEELEIESEPEDKTPVESEESAAETWIGHETLPIIKKVELAELEQQVASEEEVKEPSEVLNTVGKEEIMEETEQPEEEEPIEQGSAQQLTVDLSEDKEQNVQEPVPEQRTIEYAVENQQQQKEKNINFELESVENDVDEVAAAEDQQEEDEEKIDPLAQVEMKETVDQTLSPQLSSSSLLDDSSVPLLIKLLGSGQATAQETEQALLDLIAKCVSHSNRVQVYKTKGIPVLRGVVRTSESFLAQLYALHCLSWFTFSFSKVREAEFVELQGCVREPTHSETLSLLHELQYGNEQEKEVATLRCSCLATRGDGEALRHVGVFPLLIDLLTNGTANQKLWATEALVTLASDDDENCVSMTQEGAIPPLVALLRSGTDMQKQEAAYALGNLAANNATTRAKIAREGAIPPMVEFVKAVADAQNQWAVYALGFLSLNNEENRVLIAQEGAIPPLVALLTTGTRAQQQWSAYTLGNLAYSDANRVEITKQEAIGPLIELLRSGTAMQKQRAAFALGNLACDNDVGSDFDDAILPLVDLVRVGSDTQKEDAAYTLGNLAANNEGRRVEIGRKGAIEPLVKLLKSGNDDQKQWAAFALKYLSYNNDENRVAIVKEGAIPPLAALVEGGTDEQKEQAAHALKHLTEGARYAFSAERIMTPLMGYLRAGVASQNANVAAALSSLGTVCEGVMPLFHKFVASDTKAQSEVQDDAHGRSALL</sequence>
<accession>A0ABD3FKN9</accession>
<comment type="caution">
    <text evidence="2">The sequence shown here is derived from an EMBL/GenBank/DDBJ whole genome shotgun (WGS) entry which is preliminary data.</text>
</comment>
<feature type="repeat" description="ARM" evidence="1">
    <location>
        <begin position="640"/>
        <end position="682"/>
    </location>
</feature>
<gene>
    <name evidence="2" type="ORF">V7S43_008678</name>
</gene>
<proteinExistence type="predicted"/>
<evidence type="ECO:0000256" key="1">
    <source>
        <dbReference type="PROSITE-ProRule" id="PRU00259"/>
    </source>
</evidence>
<reference evidence="2 3" key="1">
    <citation type="submission" date="2024-09" db="EMBL/GenBank/DDBJ databases">
        <title>Genome sequencing and assembly of Phytophthora oleae, isolate VK10A, causative agent of rot of olive drupes.</title>
        <authorList>
            <person name="Conti Taguali S."/>
            <person name="Riolo M."/>
            <person name="La Spada F."/>
            <person name="Cacciola S.O."/>
            <person name="Dionisio G."/>
        </authorList>
    </citation>
    <scope>NUCLEOTIDE SEQUENCE [LARGE SCALE GENOMIC DNA]</scope>
    <source>
        <strain evidence="2 3">VK10A</strain>
    </source>
</reference>
<dbReference type="InterPro" id="IPR016024">
    <property type="entry name" value="ARM-type_fold"/>
</dbReference>
<dbReference type="InterPro" id="IPR004155">
    <property type="entry name" value="PBS_lyase_HEAT"/>
</dbReference>
<evidence type="ECO:0008006" key="4">
    <source>
        <dbReference type="Google" id="ProtNLM"/>
    </source>
</evidence>
<feature type="repeat" description="ARM" evidence="1">
    <location>
        <begin position="556"/>
        <end position="598"/>
    </location>
</feature>
<dbReference type="AlphaFoldDB" id="A0ABD3FKN9"/>
<keyword evidence="3" id="KW-1185">Reference proteome</keyword>
<dbReference type="Proteomes" id="UP001632037">
    <property type="component" value="Unassembled WGS sequence"/>
</dbReference>
<protein>
    <recommendedName>
        <fullName evidence="4">Armadillo repeat-containing domain-containing protein</fullName>
    </recommendedName>
</protein>
<evidence type="ECO:0000313" key="2">
    <source>
        <dbReference type="EMBL" id="KAL3666427.1"/>
    </source>
</evidence>
<dbReference type="SMART" id="SM00185">
    <property type="entry name" value="ARM"/>
    <property type="match status" value="7"/>
</dbReference>
<dbReference type="PANTHER" id="PTHR23315:SF7">
    <property type="entry name" value="U-BOX DOMAIN-CONTAINING PROTEIN 4"/>
    <property type="match status" value="1"/>
</dbReference>
<dbReference type="Gene3D" id="1.25.10.10">
    <property type="entry name" value="Leucine-rich Repeat Variant"/>
    <property type="match status" value="3"/>
</dbReference>
<name>A0ABD3FKN9_9STRA</name>
<dbReference type="SUPFAM" id="SSF48371">
    <property type="entry name" value="ARM repeat"/>
    <property type="match status" value="2"/>
</dbReference>
<dbReference type="Pfam" id="PF00514">
    <property type="entry name" value="Arm"/>
    <property type="match status" value="1"/>
</dbReference>
<dbReference type="PANTHER" id="PTHR23315">
    <property type="entry name" value="U BOX DOMAIN-CONTAINING"/>
    <property type="match status" value="1"/>
</dbReference>
<dbReference type="PROSITE" id="PS50176">
    <property type="entry name" value="ARM_REPEAT"/>
    <property type="match status" value="3"/>
</dbReference>
<dbReference type="InterPro" id="IPR011989">
    <property type="entry name" value="ARM-like"/>
</dbReference>
<dbReference type="InterPro" id="IPR000225">
    <property type="entry name" value="Armadillo"/>
</dbReference>
<organism evidence="2 3">
    <name type="scientific">Phytophthora oleae</name>
    <dbReference type="NCBI Taxonomy" id="2107226"/>
    <lineage>
        <taxon>Eukaryota</taxon>
        <taxon>Sar</taxon>
        <taxon>Stramenopiles</taxon>
        <taxon>Oomycota</taxon>
        <taxon>Peronosporomycetes</taxon>
        <taxon>Peronosporales</taxon>
        <taxon>Peronosporaceae</taxon>
        <taxon>Phytophthora</taxon>
    </lineage>
</organism>
<dbReference type="SMART" id="SM00567">
    <property type="entry name" value="EZ_HEAT"/>
    <property type="match status" value="3"/>
</dbReference>
<evidence type="ECO:0000313" key="3">
    <source>
        <dbReference type="Proteomes" id="UP001632037"/>
    </source>
</evidence>
<dbReference type="EMBL" id="JBIMZQ010000017">
    <property type="protein sequence ID" value="KAL3666427.1"/>
    <property type="molecule type" value="Genomic_DNA"/>
</dbReference>
<feature type="repeat" description="ARM" evidence="1">
    <location>
        <begin position="762"/>
        <end position="804"/>
    </location>
</feature>